<dbReference type="OrthoDB" id="8563893at2"/>
<feature type="compositionally biased region" description="Low complexity" evidence="1">
    <location>
        <begin position="133"/>
        <end position="156"/>
    </location>
</feature>
<feature type="compositionally biased region" description="Low complexity" evidence="1">
    <location>
        <begin position="101"/>
        <end position="123"/>
    </location>
</feature>
<evidence type="ECO:0000256" key="2">
    <source>
        <dbReference type="SAM" id="SignalP"/>
    </source>
</evidence>
<feature type="chain" id="PRO_5004180219" evidence="2">
    <location>
        <begin position="21"/>
        <end position="228"/>
    </location>
</feature>
<feature type="compositionally biased region" description="Acidic residues" evidence="1">
    <location>
        <begin position="157"/>
        <end position="174"/>
    </location>
</feature>
<dbReference type="eggNOG" id="ENOG502ZV7Y">
    <property type="taxonomic scope" value="Bacteria"/>
</dbReference>
<gene>
    <name evidence="3" type="ordered locus">Meso_2099</name>
</gene>
<organism evidence="3">
    <name type="scientific">Chelativorans sp. (strain BNC1)</name>
    <dbReference type="NCBI Taxonomy" id="266779"/>
    <lineage>
        <taxon>Bacteria</taxon>
        <taxon>Pseudomonadati</taxon>
        <taxon>Pseudomonadota</taxon>
        <taxon>Alphaproteobacteria</taxon>
        <taxon>Hyphomicrobiales</taxon>
        <taxon>Phyllobacteriaceae</taxon>
        <taxon>Chelativorans</taxon>
    </lineage>
</organism>
<dbReference type="AlphaFoldDB" id="Q11GI4"/>
<sequence length="228" mass="22530" precursor="true">MRKLLVVPAVLALCAGPAAAQSDLEGLVNVNIQDVLQDIAVDLNVEENNIPVTVQLPVSVAANVCDVNVGVLSAQVESGDASCAAVTGSQELTQVVQQEMAAGGATDDDVTTGSTDDGTAADEGTADEGTTDGGTAADEGATADNGASDDGATGTVDTEEDTTGTAGTEDDATGTDEGTTGSIRGASEFAPGQQEAPANEVAPGQQEEPREAAPGQVMPCAPGQPNCQ</sequence>
<dbReference type="HOGENOM" id="CLU_1213040_0_0_5"/>
<proteinExistence type="predicted"/>
<dbReference type="KEGG" id="mes:Meso_2099"/>
<dbReference type="EMBL" id="CP000390">
    <property type="protein sequence ID" value="ABG63491.1"/>
    <property type="molecule type" value="Genomic_DNA"/>
</dbReference>
<feature type="signal peptide" evidence="2">
    <location>
        <begin position="1"/>
        <end position="20"/>
    </location>
</feature>
<feature type="region of interest" description="Disordered" evidence="1">
    <location>
        <begin position="99"/>
        <end position="228"/>
    </location>
</feature>
<keyword evidence="2" id="KW-0732">Signal</keyword>
<name>Q11GI4_CHESB</name>
<protein>
    <submittedName>
        <fullName evidence="3">Uncharacterized protein</fullName>
    </submittedName>
</protein>
<accession>Q11GI4</accession>
<evidence type="ECO:0000256" key="1">
    <source>
        <dbReference type="SAM" id="MobiDB-lite"/>
    </source>
</evidence>
<reference evidence="3" key="1">
    <citation type="submission" date="2006-06" db="EMBL/GenBank/DDBJ databases">
        <title>Complete sequence of chromosome of Chelativorans sp. BNC1.</title>
        <authorList>
            <consortium name="US DOE Joint Genome Institute"/>
            <person name="Copeland A."/>
            <person name="Lucas S."/>
            <person name="Lapidus A."/>
            <person name="Barry K."/>
            <person name="Detter J.C."/>
            <person name="Glavina del Rio T."/>
            <person name="Hammon N."/>
            <person name="Israni S."/>
            <person name="Dalin E."/>
            <person name="Tice H."/>
            <person name="Pitluck S."/>
            <person name="Chertkov O."/>
            <person name="Brettin T."/>
            <person name="Bruce D."/>
            <person name="Han C."/>
            <person name="Tapia R."/>
            <person name="Gilna P."/>
            <person name="Schmutz J."/>
            <person name="Larimer F."/>
            <person name="Land M."/>
            <person name="Hauser L."/>
            <person name="Kyrpides N."/>
            <person name="Mikhailova N."/>
            <person name="Richardson P."/>
        </authorList>
    </citation>
    <scope>NUCLEOTIDE SEQUENCE</scope>
    <source>
        <strain evidence="3">BNC1</strain>
    </source>
</reference>
<evidence type="ECO:0000313" key="3">
    <source>
        <dbReference type="EMBL" id="ABG63491.1"/>
    </source>
</evidence>